<dbReference type="PANTHER" id="PTHR11439:SF483">
    <property type="entry name" value="PEPTIDE SYNTHASE GLIP-LIKE, PUTATIVE (AFU_ORTHOLOGUE AFUA_3G12920)-RELATED"/>
    <property type="match status" value="1"/>
</dbReference>
<dbReference type="EMBL" id="JARBHB010000001">
    <property type="protein sequence ID" value="KAJ8894988.1"/>
    <property type="molecule type" value="Genomic_DNA"/>
</dbReference>
<evidence type="ECO:0000313" key="1">
    <source>
        <dbReference type="EMBL" id="KAJ8894988.1"/>
    </source>
</evidence>
<name>A0ABQ9IE86_9NEOP</name>
<gene>
    <name evidence="1" type="ORF">PR048_000296</name>
</gene>
<dbReference type="CDD" id="cd09272">
    <property type="entry name" value="RNase_HI_RT_Ty1"/>
    <property type="match status" value="1"/>
</dbReference>
<keyword evidence="2" id="KW-1185">Reference proteome</keyword>
<reference evidence="1 2" key="1">
    <citation type="submission" date="2023-02" db="EMBL/GenBank/DDBJ databases">
        <title>LHISI_Scaffold_Assembly.</title>
        <authorList>
            <person name="Stuart O.P."/>
            <person name="Cleave R."/>
            <person name="Magrath M.J.L."/>
            <person name="Mikheyev A.S."/>
        </authorList>
    </citation>
    <scope>NUCLEOTIDE SEQUENCE [LARGE SCALE GENOMIC DNA]</scope>
    <source>
        <strain evidence="1">Daus_M_001</strain>
        <tissue evidence="1">Leg muscle</tissue>
    </source>
</reference>
<dbReference type="PANTHER" id="PTHR11439">
    <property type="entry name" value="GAG-POL-RELATED RETROTRANSPOSON"/>
    <property type="match status" value="1"/>
</dbReference>
<organism evidence="1 2">
    <name type="scientific">Dryococelus australis</name>
    <dbReference type="NCBI Taxonomy" id="614101"/>
    <lineage>
        <taxon>Eukaryota</taxon>
        <taxon>Metazoa</taxon>
        <taxon>Ecdysozoa</taxon>
        <taxon>Arthropoda</taxon>
        <taxon>Hexapoda</taxon>
        <taxon>Insecta</taxon>
        <taxon>Pterygota</taxon>
        <taxon>Neoptera</taxon>
        <taxon>Polyneoptera</taxon>
        <taxon>Phasmatodea</taxon>
        <taxon>Verophasmatodea</taxon>
        <taxon>Anareolatae</taxon>
        <taxon>Phasmatidae</taxon>
        <taxon>Eurycanthinae</taxon>
        <taxon>Dryococelus</taxon>
    </lineage>
</organism>
<dbReference type="Proteomes" id="UP001159363">
    <property type="component" value="Chromosome 1"/>
</dbReference>
<evidence type="ECO:0000313" key="2">
    <source>
        <dbReference type="Proteomes" id="UP001159363"/>
    </source>
</evidence>
<proteinExistence type="predicted"/>
<sequence>MPDCSPCSLPIEPGLSLGSSEPGKVCNVPYKELLGSLMNLMTGTRPDISISVVYFSKFQKSFDISAWKNLKNILQYLKGTRGFCLMFLKGDSVRSKLCAFVDGDFGNDNLDQKSVIGYMRTLFRNCIVWRSKKQNVLSLSSCEAEYIAVSECVKDCRYEVVGEKCTLVTVFEDNRSAIKMINTLETKRSRHIDVKYHFIREKVQSGNIKLVYVSSNDQVADVFTKGLTKARFDGF</sequence>
<comment type="caution">
    <text evidence="1">The sequence shown here is derived from an EMBL/GenBank/DDBJ whole genome shotgun (WGS) entry which is preliminary data.</text>
</comment>
<protein>
    <recommendedName>
        <fullName evidence="3">Polyprotein</fullName>
    </recommendedName>
</protein>
<evidence type="ECO:0008006" key="3">
    <source>
        <dbReference type="Google" id="ProtNLM"/>
    </source>
</evidence>
<feature type="non-terminal residue" evidence="1">
    <location>
        <position position="235"/>
    </location>
</feature>
<accession>A0ABQ9IE86</accession>